<organism evidence="1 2">
    <name type="scientific">Cephalotus follicularis</name>
    <name type="common">Albany pitcher plant</name>
    <dbReference type="NCBI Taxonomy" id="3775"/>
    <lineage>
        <taxon>Eukaryota</taxon>
        <taxon>Viridiplantae</taxon>
        <taxon>Streptophyta</taxon>
        <taxon>Embryophyta</taxon>
        <taxon>Tracheophyta</taxon>
        <taxon>Spermatophyta</taxon>
        <taxon>Magnoliopsida</taxon>
        <taxon>eudicotyledons</taxon>
        <taxon>Gunneridae</taxon>
        <taxon>Pentapetalae</taxon>
        <taxon>rosids</taxon>
        <taxon>fabids</taxon>
        <taxon>Oxalidales</taxon>
        <taxon>Cephalotaceae</taxon>
        <taxon>Cephalotus</taxon>
    </lineage>
</organism>
<protein>
    <submittedName>
        <fullName evidence="1">Uncharacterized protein</fullName>
    </submittedName>
</protein>
<feature type="non-terminal residue" evidence="1">
    <location>
        <position position="114"/>
    </location>
</feature>
<proteinExistence type="predicted"/>
<dbReference type="Proteomes" id="UP000187406">
    <property type="component" value="Unassembled WGS sequence"/>
</dbReference>
<evidence type="ECO:0000313" key="2">
    <source>
        <dbReference type="Proteomes" id="UP000187406"/>
    </source>
</evidence>
<name>A0A1Q3C763_CEPFO</name>
<gene>
    <name evidence="1" type="ORF">CFOL_v3_19417</name>
</gene>
<dbReference type="OrthoDB" id="6495301at2759"/>
<dbReference type="InParanoid" id="A0A1Q3C763"/>
<dbReference type="STRING" id="3775.A0A1Q3C763"/>
<evidence type="ECO:0000313" key="1">
    <source>
        <dbReference type="EMBL" id="GAV75941.1"/>
    </source>
</evidence>
<comment type="caution">
    <text evidence="1">The sequence shown here is derived from an EMBL/GenBank/DDBJ whole genome shotgun (WGS) entry which is preliminary data.</text>
</comment>
<sequence>MEGEESFQILSPEVTVRDPNIRDAISLLPFTLFHGSSDYSIPSDASLKVLSHFGIKAWGCLEFLNWIWRGCEECFIDVIHADDKEALAKDAVAPPRKRRLPEILLRMAHHIGPF</sequence>
<dbReference type="AlphaFoldDB" id="A0A1Q3C763"/>
<reference evidence="2" key="1">
    <citation type="submission" date="2016-04" db="EMBL/GenBank/DDBJ databases">
        <title>Cephalotus genome sequencing.</title>
        <authorList>
            <person name="Fukushima K."/>
            <person name="Hasebe M."/>
            <person name="Fang X."/>
        </authorList>
    </citation>
    <scope>NUCLEOTIDE SEQUENCE [LARGE SCALE GENOMIC DNA]</scope>
    <source>
        <strain evidence="2">cv. St1</strain>
    </source>
</reference>
<accession>A0A1Q3C763</accession>
<dbReference type="EMBL" id="BDDD01001435">
    <property type="protein sequence ID" value="GAV75941.1"/>
    <property type="molecule type" value="Genomic_DNA"/>
</dbReference>
<keyword evidence="2" id="KW-1185">Reference proteome</keyword>